<evidence type="ECO:0000313" key="2">
    <source>
        <dbReference type="Proteomes" id="UP000282299"/>
    </source>
</evidence>
<name>A0AAQ1A4X5_CITKO</name>
<dbReference type="EMBL" id="RKIT01000002">
    <property type="protein sequence ID" value="RSC17954.1"/>
    <property type="molecule type" value="Genomic_DNA"/>
</dbReference>
<dbReference type="AlphaFoldDB" id="A0AAQ1A4X5"/>
<protein>
    <submittedName>
        <fullName evidence="1">Uncharacterized protein</fullName>
    </submittedName>
</protein>
<organism evidence="1 2">
    <name type="scientific">Citrobacter koseri</name>
    <name type="common">Citrobacter diversus</name>
    <dbReference type="NCBI Taxonomy" id="545"/>
    <lineage>
        <taxon>Bacteria</taxon>
        <taxon>Pseudomonadati</taxon>
        <taxon>Pseudomonadota</taxon>
        <taxon>Gammaproteobacteria</taxon>
        <taxon>Enterobacterales</taxon>
        <taxon>Enterobacteriaceae</taxon>
        <taxon>Citrobacter</taxon>
    </lineage>
</organism>
<reference evidence="2" key="1">
    <citation type="submission" date="2018-10" db="EMBL/GenBank/DDBJ databases">
        <title>FDA dAtabase for Regulatory Grade micrObial Sequences (FDA-ARGOS): Supporting development and validation of Infectious Disease Dx tests.</title>
        <authorList>
            <person name="Goldberg B."/>
            <person name="Campos J."/>
            <person name="Tallon L."/>
            <person name="Sadzewicz L."/>
            <person name="Zhao X."/>
            <person name="Vavikolanu K."/>
            <person name="Mehta A."/>
            <person name="Aluvathingal J."/>
            <person name="Nadendla S."/>
            <person name="Geyer C."/>
            <person name="Nandy P."/>
            <person name="Yan Y."/>
            <person name="Sichtig H."/>
        </authorList>
    </citation>
    <scope>NUCLEOTIDE SEQUENCE [LARGE SCALE GENOMIC DNA]</scope>
    <source>
        <strain evidence="2">FDAARGOS_526</strain>
    </source>
</reference>
<proteinExistence type="predicted"/>
<gene>
    <name evidence="1" type="ORF">EGS84_13930</name>
</gene>
<comment type="caution">
    <text evidence="1">The sequence shown here is derived from an EMBL/GenBank/DDBJ whole genome shotgun (WGS) entry which is preliminary data.</text>
</comment>
<dbReference type="Proteomes" id="UP000282299">
    <property type="component" value="Unassembled WGS sequence"/>
</dbReference>
<accession>A0AAQ1A4X5</accession>
<sequence>MVATAATRMPIAPIRRSLHARTMTAASLRRILPARVGAVIQKRVTPGFPRDGNASFYLHSGQPEPWRANLVTYLFFKQD</sequence>
<evidence type="ECO:0000313" key="1">
    <source>
        <dbReference type="EMBL" id="RSC17954.1"/>
    </source>
</evidence>